<gene>
    <name evidence="1" type="ORF">DRH29_04895</name>
</gene>
<proteinExistence type="predicted"/>
<evidence type="ECO:0000313" key="2">
    <source>
        <dbReference type="Proteomes" id="UP000281261"/>
    </source>
</evidence>
<dbReference type="Proteomes" id="UP000281261">
    <property type="component" value="Unassembled WGS sequence"/>
</dbReference>
<sequence length="92" mass="10577">MSHMKISKEEDARMTESRNKLLKAMMLALGSYIEQEAKKLDQWRDQSFGQLYAHLKHEIAEIGRSKTKTQQLHNCIDACALSAMLIAKLLEE</sequence>
<protein>
    <submittedName>
        <fullName evidence="1">Uncharacterized protein</fullName>
    </submittedName>
</protein>
<reference evidence="1 2" key="1">
    <citation type="submission" date="2018-06" db="EMBL/GenBank/DDBJ databases">
        <title>Extensive metabolic versatility and redundancy in microbially diverse, dynamic hydrothermal sediments.</title>
        <authorList>
            <person name="Dombrowski N."/>
            <person name="Teske A."/>
            <person name="Baker B.J."/>
        </authorList>
    </citation>
    <scope>NUCLEOTIDE SEQUENCE [LARGE SCALE GENOMIC DNA]</scope>
    <source>
        <strain evidence="1">B79_G16</strain>
    </source>
</reference>
<evidence type="ECO:0000313" key="1">
    <source>
        <dbReference type="EMBL" id="RLC36280.1"/>
    </source>
</evidence>
<organism evidence="1 2">
    <name type="scientific">candidate division Kazan bacterium</name>
    <dbReference type="NCBI Taxonomy" id="2202143"/>
    <lineage>
        <taxon>Bacteria</taxon>
        <taxon>Bacteria division Kazan-3B-28</taxon>
    </lineage>
</organism>
<dbReference type="AlphaFoldDB" id="A0A420ZBM3"/>
<comment type="caution">
    <text evidence="1">The sequence shown here is derived from an EMBL/GenBank/DDBJ whole genome shotgun (WGS) entry which is preliminary data.</text>
</comment>
<name>A0A420ZBM3_UNCK3</name>
<accession>A0A420ZBM3</accession>
<dbReference type="EMBL" id="QMNG01000069">
    <property type="protein sequence ID" value="RLC36280.1"/>
    <property type="molecule type" value="Genomic_DNA"/>
</dbReference>